<dbReference type="RefSeq" id="XP_041687465.1">
    <property type="nucleotide sequence ID" value="XM_041821713.1"/>
</dbReference>
<organism evidence="1 2">
    <name type="scientific">Fusarium mangiferae</name>
    <name type="common">Mango malformation disease fungus</name>
    <dbReference type="NCBI Taxonomy" id="192010"/>
    <lineage>
        <taxon>Eukaryota</taxon>
        <taxon>Fungi</taxon>
        <taxon>Dikarya</taxon>
        <taxon>Ascomycota</taxon>
        <taxon>Pezizomycotina</taxon>
        <taxon>Sordariomycetes</taxon>
        <taxon>Hypocreomycetidae</taxon>
        <taxon>Hypocreales</taxon>
        <taxon>Nectriaceae</taxon>
        <taxon>Fusarium</taxon>
        <taxon>Fusarium fujikuroi species complex</taxon>
    </lineage>
</organism>
<dbReference type="Gene3D" id="1.25.40.20">
    <property type="entry name" value="Ankyrin repeat-containing domain"/>
    <property type="match status" value="1"/>
</dbReference>
<dbReference type="InterPro" id="IPR036770">
    <property type="entry name" value="Ankyrin_rpt-contain_sf"/>
</dbReference>
<evidence type="ECO:0000313" key="1">
    <source>
        <dbReference type="EMBL" id="CVL02167.1"/>
    </source>
</evidence>
<dbReference type="EMBL" id="FCQH01000012">
    <property type="protein sequence ID" value="CVL02167.1"/>
    <property type="molecule type" value="Genomic_DNA"/>
</dbReference>
<accession>A0A1L7U3D8</accession>
<keyword evidence="2" id="KW-1185">Reference proteome</keyword>
<comment type="caution">
    <text evidence="1">The sequence shown here is derived from an EMBL/GenBank/DDBJ whole genome shotgun (WGS) entry which is preliminary data.</text>
</comment>
<gene>
    <name evidence="1" type="ORF">FMAN_08258</name>
</gene>
<reference evidence="2" key="1">
    <citation type="journal article" date="2016" name="Genome Biol. Evol.">
        <title>Comparative 'omics' of the Fusarium fujikuroi species complex highlights differences in genetic potential and metabolite synthesis.</title>
        <authorList>
            <person name="Niehaus E.-M."/>
            <person name="Muensterkoetter M."/>
            <person name="Proctor R.H."/>
            <person name="Brown D.W."/>
            <person name="Sharon A."/>
            <person name="Idan Y."/>
            <person name="Oren-Young L."/>
            <person name="Sieber C.M."/>
            <person name="Novak O."/>
            <person name="Pencik A."/>
            <person name="Tarkowska D."/>
            <person name="Hromadova K."/>
            <person name="Freeman S."/>
            <person name="Maymon M."/>
            <person name="Elazar M."/>
            <person name="Youssef S.A."/>
            <person name="El-Shabrawy E.S.M."/>
            <person name="Shalaby A.B.A."/>
            <person name="Houterman P."/>
            <person name="Brock N.L."/>
            <person name="Burkhardt I."/>
            <person name="Tsavkelova E.A."/>
            <person name="Dickschat J.S."/>
            <person name="Galuszka P."/>
            <person name="Gueldener U."/>
            <person name="Tudzynski B."/>
        </authorList>
    </citation>
    <scope>NUCLEOTIDE SEQUENCE [LARGE SCALE GENOMIC DNA]</scope>
    <source>
        <strain evidence="2">MRC7560</strain>
    </source>
</reference>
<proteinExistence type="predicted"/>
<dbReference type="SUPFAM" id="SSF48403">
    <property type="entry name" value="Ankyrin repeat"/>
    <property type="match status" value="1"/>
</dbReference>
<dbReference type="VEuPathDB" id="FungiDB:FMAN_08258"/>
<name>A0A1L7U3D8_FUSMA</name>
<dbReference type="AlphaFoldDB" id="A0A1L7U3D8"/>
<sequence>MACSKLKDVAVKFLLAKAAKADATDRTGKAGLQLYQSSNFQGRRVAKLLLGNLRAEALDVNAHDQFGMTTAHTAARVGDKQVIDVLSRCSDLSIKNKNGEDAKEVATKHSPKDVRKHLLTRMDQDSTRSRRISESTTVVSGISVQMCE</sequence>
<evidence type="ECO:0000313" key="2">
    <source>
        <dbReference type="Proteomes" id="UP000184255"/>
    </source>
</evidence>
<dbReference type="GeneID" id="65087518"/>
<dbReference type="Proteomes" id="UP000184255">
    <property type="component" value="Unassembled WGS sequence"/>
</dbReference>
<protein>
    <submittedName>
        <fullName evidence="1">Uncharacterized protein</fullName>
    </submittedName>
</protein>